<feature type="chain" id="PRO_5028325769" description="Beta-mannosidase B" evidence="17">
    <location>
        <begin position="26"/>
        <end position="895"/>
    </location>
</feature>
<dbReference type="InterPro" id="IPR036156">
    <property type="entry name" value="Beta-gal/glucu_dom_sf"/>
</dbReference>
<evidence type="ECO:0000313" key="23">
    <source>
        <dbReference type="RefSeq" id="XP_031570890.1"/>
    </source>
</evidence>
<dbReference type="Pfam" id="PF22666">
    <property type="entry name" value="Glyco_hydro_2_N2"/>
    <property type="match status" value="1"/>
</dbReference>
<organism evidence="22 23">
    <name type="scientific">Actinia tenebrosa</name>
    <name type="common">Australian red waratah sea anemone</name>
    <dbReference type="NCBI Taxonomy" id="6105"/>
    <lineage>
        <taxon>Eukaryota</taxon>
        <taxon>Metazoa</taxon>
        <taxon>Cnidaria</taxon>
        <taxon>Anthozoa</taxon>
        <taxon>Hexacorallia</taxon>
        <taxon>Actiniaria</taxon>
        <taxon>Actiniidae</taxon>
        <taxon>Actinia</taxon>
    </lineage>
</organism>
<dbReference type="Pfam" id="PF17786">
    <property type="entry name" value="Mannosidase_ig"/>
    <property type="match status" value="1"/>
</dbReference>
<keyword evidence="22" id="KW-1185">Reference proteome</keyword>
<dbReference type="InterPro" id="IPR041625">
    <property type="entry name" value="Beta-mannosidase_Ig"/>
</dbReference>
<dbReference type="GO" id="GO:0005764">
    <property type="term" value="C:lysosome"/>
    <property type="evidence" value="ECO:0007669"/>
    <property type="project" value="UniProtKB-SubCell"/>
</dbReference>
<dbReference type="SUPFAM" id="SSF49785">
    <property type="entry name" value="Galactose-binding domain-like"/>
    <property type="match status" value="1"/>
</dbReference>
<evidence type="ECO:0000256" key="14">
    <source>
        <dbReference type="ARBA" id="ARBA00038429"/>
    </source>
</evidence>
<dbReference type="FunFam" id="2.60.40.10:FF:000650">
    <property type="entry name" value="Mannosidase beta"/>
    <property type="match status" value="1"/>
</dbReference>
<dbReference type="InterPro" id="IPR050887">
    <property type="entry name" value="Beta-mannosidase_GH2"/>
</dbReference>
<evidence type="ECO:0000256" key="12">
    <source>
        <dbReference type="ARBA" id="ARBA00023295"/>
    </source>
</evidence>
<dbReference type="PANTHER" id="PTHR43730:SF1">
    <property type="entry name" value="BETA-MANNOSIDASE"/>
    <property type="match status" value="1"/>
</dbReference>
<evidence type="ECO:0000256" key="6">
    <source>
        <dbReference type="ARBA" id="ARBA00012754"/>
    </source>
</evidence>
<keyword evidence="9" id="KW-0378">Hydrolase</keyword>
<feature type="domain" description="Glycoside hydrolase family 2 immunoglobulin-like beta-sandwich" evidence="18">
    <location>
        <begin position="221"/>
        <end position="335"/>
    </location>
</feature>
<evidence type="ECO:0000259" key="19">
    <source>
        <dbReference type="Pfam" id="PF17753"/>
    </source>
</evidence>
<evidence type="ECO:0000259" key="18">
    <source>
        <dbReference type="Pfam" id="PF00703"/>
    </source>
</evidence>
<keyword evidence="7" id="KW-0964">Secreted</keyword>
<dbReference type="FunFam" id="3.20.20.80:FF:000035">
    <property type="entry name" value="Mannosidase beta"/>
    <property type="match status" value="1"/>
</dbReference>
<dbReference type="GO" id="GO:0004567">
    <property type="term" value="F:beta-mannosidase activity"/>
    <property type="evidence" value="ECO:0007669"/>
    <property type="project" value="UniProtKB-EC"/>
</dbReference>
<dbReference type="Pfam" id="PF17753">
    <property type="entry name" value="Ig_mannosidase"/>
    <property type="match status" value="1"/>
</dbReference>
<evidence type="ECO:0000256" key="4">
    <source>
        <dbReference type="ARBA" id="ARBA00004740"/>
    </source>
</evidence>
<dbReference type="FunFam" id="2.60.120.260:FF:000060">
    <property type="entry name" value="Probable beta-mannosidase"/>
    <property type="match status" value="1"/>
</dbReference>
<evidence type="ECO:0000256" key="5">
    <source>
        <dbReference type="ARBA" id="ARBA00011738"/>
    </source>
</evidence>
<evidence type="ECO:0000256" key="9">
    <source>
        <dbReference type="ARBA" id="ARBA00022801"/>
    </source>
</evidence>
<feature type="signal peptide" evidence="17">
    <location>
        <begin position="1"/>
        <end position="25"/>
    </location>
</feature>
<comment type="pathway">
    <text evidence="4">Glycan metabolism; N-glycan degradation.</text>
</comment>
<dbReference type="EC" id="3.2.1.25" evidence="6"/>
<dbReference type="KEGG" id="aten:116305173"/>
<dbReference type="AlphaFoldDB" id="A0A6P8IYJ6"/>
<keyword evidence="11" id="KW-0458">Lysosome</keyword>
<dbReference type="OrthoDB" id="2866996at2759"/>
<dbReference type="PANTHER" id="PTHR43730">
    <property type="entry name" value="BETA-MANNOSIDASE"/>
    <property type="match status" value="1"/>
</dbReference>
<evidence type="ECO:0000259" key="20">
    <source>
        <dbReference type="Pfam" id="PF17786"/>
    </source>
</evidence>
<feature type="domain" description="Beta-mannosidase Ig-fold" evidence="19">
    <location>
        <begin position="811"/>
        <end position="892"/>
    </location>
</feature>
<dbReference type="InterPro" id="IPR006102">
    <property type="entry name" value="Ig-like_GH2"/>
</dbReference>
<evidence type="ECO:0000313" key="22">
    <source>
        <dbReference type="Proteomes" id="UP000515163"/>
    </source>
</evidence>
<dbReference type="Pfam" id="PF00703">
    <property type="entry name" value="Glyco_hydro_2"/>
    <property type="match status" value="1"/>
</dbReference>
<evidence type="ECO:0000256" key="8">
    <source>
        <dbReference type="ARBA" id="ARBA00022729"/>
    </source>
</evidence>
<evidence type="ECO:0000256" key="11">
    <source>
        <dbReference type="ARBA" id="ARBA00023228"/>
    </source>
</evidence>
<evidence type="ECO:0000256" key="7">
    <source>
        <dbReference type="ARBA" id="ARBA00022525"/>
    </source>
</evidence>
<dbReference type="InterPro" id="IPR041447">
    <property type="entry name" value="Mannosidase_ig"/>
</dbReference>
<dbReference type="InterPro" id="IPR054593">
    <property type="entry name" value="Beta-mannosidase-like_N2"/>
</dbReference>
<evidence type="ECO:0000256" key="2">
    <source>
        <dbReference type="ARBA" id="ARBA00004371"/>
    </source>
</evidence>
<evidence type="ECO:0000259" key="21">
    <source>
        <dbReference type="Pfam" id="PF22666"/>
    </source>
</evidence>
<protein>
    <recommendedName>
        <fullName evidence="15">Beta-mannosidase B</fullName>
        <ecNumber evidence="6">3.2.1.25</ecNumber>
    </recommendedName>
    <alternativeName>
        <fullName evidence="13">Mannanase</fullName>
    </alternativeName>
    <alternativeName>
        <fullName evidence="16">Mannanase B</fullName>
    </alternativeName>
</protein>
<dbReference type="SUPFAM" id="SSF51445">
    <property type="entry name" value="(Trans)glycosidases"/>
    <property type="match status" value="1"/>
</dbReference>
<keyword evidence="12" id="KW-0326">Glycosidase</keyword>
<name>A0A6P8IYJ6_ACTTE</name>
<dbReference type="InterPro" id="IPR008979">
    <property type="entry name" value="Galactose-bd-like_sf"/>
</dbReference>
<dbReference type="Gene3D" id="2.60.120.260">
    <property type="entry name" value="Galactose-binding domain-like"/>
    <property type="match status" value="1"/>
</dbReference>
<evidence type="ECO:0000256" key="10">
    <source>
        <dbReference type="ARBA" id="ARBA00023180"/>
    </source>
</evidence>
<comment type="subcellular location">
    <subcellularLocation>
        <location evidence="2">Lysosome</location>
    </subcellularLocation>
    <subcellularLocation>
        <location evidence="3">Secreted</location>
    </subcellularLocation>
</comment>
<dbReference type="InterPro" id="IPR017853">
    <property type="entry name" value="GH"/>
</dbReference>
<accession>A0A6P8IYJ6</accession>
<evidence type="ECO:0000256" key="16">
    <source>
        <dbReference type="ARBA" id="ARBA00041614"/>
    </source>
</evidence>
<dbReference type="FunCoup" id="A0A6P8IYJ6">
    <property type="interactions" value="662"/>
</dbReference>
<evidence type="ECO:0000256" key="3">
    <source>
        <dbReference type="ARBA" id="ARBA00004613"/>
    </source>
</evidence>
<dbReference type="RefSeq" id="XP_031570890.1">
    <property type="nucleotide sequence ID" value="XM_031715030.1"/>
</dbReference>
<comment type="catalytic activity">
    <reaction evidence="1">
        <text>Hydrolysis of terminal, non-reducing beta-D-mannose residues in beta-D-mannosides.</text>
        <dbReference type="EC" id="3.2.1.25"/>
    </reaction>
</comment>
<feature type="domain" description="Beta-mannosidase-like galactose-binding" evidence="21">
    <location>
        <begin position="34"/>
        <end position="208"/>
    </location>
</feature>
<proteinExistence type="inferred from homology"/>
<keyword evidence="10" id="KW-0325">Glycoprotein</keyword>
<dbReference type="Gene3D" id="3.20.20.80">
    <property type="entry name" value="Glycosidases"/>
    <property type="match status" value="1"/>
</dbReference>
<dbReference type="InterPro" id="IPR013783">
    <property type="entry name" value="Ig-like_fold"/>
</dbReference>
<reference evidence="23" key="1">
    <citation type="submission" date="2025-08" db="UniProtKB">
        <authorList>
            <consortium name="RefSeq"/>
        </authorList>
    </citation>
    <scope>IDENTIFICATION</scope>
    <source>
        <tissue evidence="23">Tentacle</tissue>
    </source>
</reference>
<dbReference type="SUPFAM" id="SSF49303">
    <property type="entry name" value="beta-Galactosidase/glucuronidase domain"/>
    <property type="match status" value="2"/>
</dbReference>
<evidence type="ECO:0000256" key="13">
    <source>
        <dbReference type="ARBA" id="ARBA00033445"/>
    </source>
</evidence>
<evidence type="ECO:0000256" key="17">
    <source>
        <dbReference type="SAM" id="SignalP"/>
    </source>
</evidence>
<feature type="domain" description="Mannosidase Ig/CBM-like" evidence="20">
    <location>
        <begin position="712"/>
        <end position="789"/>
    </location>
</feature>
<evidence type="ECO:0000256" key="1">
    <source>
        <dbReference type="ARBA" id="ARBA00000829"/>
    </source>
</evidence>
<gene>
    <name evidence="23" type="primary">LOC116305173</name>
</gene>
<comment type="similarity">
    <text evidence="14">Belongs to the glycosyl hydrolase 2 family. Beta-mannosidase B subfamily.</text>
</comment>
<evidence type="ECO:0000256" key="15">
    <source>
        <dbReference type="ARBA" id="ARBA00041069"/>
    </source>
</evidence>
<dbReference type="GO" id="GO:0006516">
    <property type="term" value="P:glycoprotein catabolic process"/>
    <property type="evidence" value="ECO:0007669"/>
    <property type="project" value="TreeGrafter"/>
</dbReference>
<dbReference type="Proteomes" id="UP000515163">
    <property type="component" value="Unplaced"/>
</dbReference>
<sequence length="895" mass="102556">MAEARRVSLSLQIFLIFVSFSRVFSESISLGGRWTANNANKSVSLYGNVPGSVHMALFENGTIEDPYFRFNDVKYRWIAYDNWTYTRTFEVNKSIISRSKIILVCDGLDTVSTVSINDQVVGHSDNMFLRYIFDVKNAIKAGTNTIQVRFTSAIQYAKRKSQEYGYDVPPNCSVPVQRGECHRNFIRKEQSSFSWDWGPAFAPQGIWKNISVQAYDTAVIRNVKVSTQRKGSDPSSPWELDLTVTLDAAQQNVKGNIFVSIPEIPFTKTLKVDLKDAGNQNIHVGRFEFSTAQVKTWWPRGYGDQALYTTKFVFEGEDSDGSQEHSSFTTKTGFREVRLVQPLIKGAQGLGFHFEINRLPIFLKGANWIPADSFEDRVNASVLRNLLQSAADANMNVIRNWGGGIYQHDVFYSIADELGLLVWEEFMFACSMYPTNKEFLLNVKEEVVFQIERLNHHPSIFVWSGNNENEIALAENWYQTNPNKSLYVEDYIKLYVETIRTTVQAEDKTRPFIVSSPSNGLETKKEGWVSKLPNSPDWGDVHFYKYYMDCWNVSGHPNPRFASEYGFQSYPSFETLSAVSTEEDWEYNSPFMLHRQHHANGNKEMMDQIKRHFKIPSFSNKTKEFMNTLFLTQVAQAMCIKAESEHYRRLQSQLIKGQGRTMGAIYWQLNSIWQSPSWSSLEYGGKWKVLHYFAKDFFSPVISSVYEQNQSLRFFVVSDLQKPIENGVLTISVQKWSSFKIVHQRKKNFSVKPQNSLLVLSTPVTTMLKESSCPSREECFLTLTLEDESTHKTLGPINIFYLASLSKAIGLQNPKLKVTNVKQASKSEIVFDVFAKFPTPFVWLSSGALKGRFSENGFLQTRNAKTVVFYPWEEATIKLFKDSIKVTSLYDTSLY</sequence>
<comment type="subunit">
    <text evidence="5">Homodimer.</text>
</comment>
<dbReference type="Gene3D" id="2.60.40.10">
    <property type="entry name" value="Immunoglobulins"/>
    <property type="match status" value="3"/>
</dbReference>
<dbReference type="GeneID" id="116305173"/>
<dbReference type="InParanoid" id="A0A6P8IYJ6"/>
<keyword evidence="8 17" id="KW-0732">Signal</keyword>